<organism evidence="6 7">
    <name type="scientific">Tetranychus urticae</name>
    <name type="common">Two-spotted spider mite</name>
    <dbReference type="NCBI Taxonomy" id="32264"/>
    <lineage>
        <taxon>Eukaryota</taxon>
        <taxon>Metazoa</taxon>
        <taxon>Ecdysozoa</taxon>
        <taxon>Arthropoda</taxon>
        <taxon>Chelicerata</taxon>
        <taxon>Arachnida</taxon>
        <taxon>Acari</taxon>
        <taxon>Acariformes</taxon>
        <taxon>Trombidiformes</taxon>
        <taxon>Prostigmata</taxon>
        <taxon>Eleutherengona</taxon>
        <taxon>Raphignathae</taxon>
        <taxon>Tetranychoidea</taxon>
        <taxon>Tetranychidae</taxon>
        <taxon>Tetranychus</taxon>
    </lineage>
</organism>
<dbReference type="HOGENOM" id="CLU_1331556_0_0_1"/>
<keyword evidence="2" id="KW-0479">Metal-binding</keyword>
<keyword evidence="7" id="KW-1185">Reference proteome</keyword>
<dbReference type="EMBL" id="CAEY01000419">
    <property type="status" value="NOT_ANNOTATED_CDS"/>
    <property type="molecule type" value="Genomic_DNA"/>
</dbReference>
<comment type="catalytic activity">
    <reaction evidence="1">
        <text>an N-(acyl)-sphingosylphosphoethanolamine = an N-(acyl)-sphingosyl-1,3-cyclic phosphate + ethanolamine</text>
        <dbReference type="Rhea" id="RHEA:60648"/>
        <dbReference type="ChEBI" id="CHEBI:57603"/>
        <dbReference type="ChEBI" id="CHEBI:143891"/>
        <dbReference type="ChEBI" id="CHEBI:143892"/>
    </reaction>
</comment>
<protein>
    <submittedName>
        <fullName evidence="6">Uncharacterized protein</fullName>
    </submittedName>
</protein>
<dbReference type="EMBL" id="CAEY01000418">
    <property type="status" value="NOT_ANNOTATED_CDS"/>
    <property type="molecule type" value="Genomic_DNA"/>
</dbReference>
<dbReference type="GO" id="GO:0006629">
    <property type="term" value="P:lipid metabolic process"/>
    <property type="evidence" value="ECO:0007669"/>
    <property type="project" value="InterPro"/>
</dbReference>
<dbReference type="InterPro" id="IPR017946">
    <property type="entry name" value="PLC-like_Pdiesterase_TIM-brl"/>
</dbReference>
<keyword evidence="5" id="KW-0456">Lyase</keyword>
<evidence type="ECO:0000256" key="4">
    <source>
        <dbReference type="ARBA" id="ARBA00023157"/>
    </source>
</evidence>
<dbReference type="EnsemblMetazoa" id="tetur19g00880.1">
    <property type="protein sequence ID" value="tetur19g00880.1"/>
    <property type="gene ID" value="tetur19g00880"/>
</dbReference>
<dbReference type="PANTHER" id="PTHR13593">
    <property type="match status" value="1"/>
</dbReference>
<dbReference type="eggNOG" id="KOG4306">
    <property type="taxonomic scope" value="Eukaryota"/>
</dbReference>
<dbReference type="AlphaFoldDB" id="T1KRV8"/>
<name>T1KRV8_TETUR</name>
<evidence type="ECO:0000256" key="3">
    <source>
        <dbReference type="ARBA" id="ARBA00022842"/>
    </source>
</evidence>
<dbReference type="GO" id="GO:0046872">
    <property type="term" value="F:metal ion binding"/>
    <property type="evidence" value="ECO:0007669"/>
    <property type="project" value="UniProtKB-KW"/>
</dbReference>
<evidence type="ECO:0000256" key="2">
    <source>
        <dbReference type="ARBA" id="ARBA00022723"/>
    </source>
</evidence>
<dbReference type="GO" id="GO:0008081">
    <property type="term" value="F:phosphoric diester hydrolase activity"/>
    <property type="evidence" value="ECO:0007669"/>
    <property type="project" value="InterPro"/>
</dbReference>
<proteinExistence type="predicted"/>
<sequence length="196" mass="23360">MRDFLDENQQEIVFLDFQHFHQVSHAQHHILINGLIQLFGSKICPYVKYRRIEELTLAEMWSKKYQIIIFYRDDDLTGRYNELWPGSMLLNPWGNTACQSKLIPFLWSGLSSRPMDKFYVHQAILSPSKALVIRNICNNLYSRLSKNGNQKIEEWLLEVKKTNFKPNIIMVDFVDYSDYILAKRTILINYDYLDMR</sequence>
<dbReference type="PANTHER" id="PTHR13593:SF113">
    <property type="entry name" value="SI:DKEY-266F7.9"/>
    <property type="match status" value="1"/>
</dbReference>
<evidence type="ECO:0000256" key="1">
    <source>
        <dbReference type="ARBA" id="ARBA00000110"/>
    </source>
</evidence>
<keyword evidence="3" id="KW-0460">Magnesium</keyword>
<dbReference type="Proteomes" id="UP000015104">
    <property type="component" value="Unassembled WGS sequence"/>
</dbReference>
<evidence type="ECO:0000256" key="5">
    <source>
        <dbReference type="ARBA" id="ARBA00023239"/>
    </source>
</evidence>
<dbReference type="SUPFAM" id="SSF51695">
    <property type="entry name" value="PLC-like phosphodiesterases"/>
    <property type="match status" value="1"/>
</dbReference>
<dbReference type="Gene3D" id="3.20.20.190">
    <property type="entry name" value="Phosphatidylinositol (PI) phosphodiesterase"/>
    <property type="match status" value="1"/>
</dbReference>
<reference evidence="6" key="2">
    <citation type="submission" date="2015-06" db="UniProtKB">
        <authorList>
            <consortium name="EnsemblMetazoa"/>
        </authorList>
    </citation>
    <scope>IDENTIFICATION</scope>
</reference>
<dbReference type="GO" id="GO:0016829">
    <property type="term" value="F:lyase activity"/>
    <property type="evidence" value="ECO:0007669"/>
    <property type="project" value="UniProtKB-KW"/>
</dbReference>
<evidence type="ECO:0000313" key="6">
    <source>
        <dbReference type="EnsemblMetazoa" id="tetur19g00880.1"/>
    </source>
</evidence>
<reference evidence="7" key="1">
    <citation type="submission" date="2011-08" db="EMBL/GenBank/DDBJ databases">
        <authorList>
            <person name="Rombauts S."/>
        </authorList>
    </citation>
    <scope>NUCLEOTIDE SEQUENCE</scope>
    <source>
        <strain evidence="7">London</strain>
    </source>
</reference>
<accession>T1KRV8</accession>
<keyword evidence="4" id="KW-1015">Disulfide bond</keyword>
<dbReference type="InterPro" id="IPR051057">
    <property type="entry name" value="PI-PLC_domain"/>
</dbReference>
<evidence type="ECO:0000313" key="7">
    <source>
        <dbReference type="Proteomes" id="UP000015104"/>
    </source>
</evidence>